<feature type="transmembrane region" description="Helical" evidence="10">
    <location>
        <begin position="287"/>
        <end position="304"/>
    </location>
</feature>
<keyword evidence="3" id="KW-0716">Sensory transduction</keyword>
<proteinExistence type="predicted"/>
<dbReference type="GO" id="GO:0005549">
    <property type="term" value="F:odorant binding"/>
    <property type="evidence" value="ECO:0007669"/>
    <property type="project" value="InterPro"/>
</dbReference>
<evidence type="ECO:0000256" key="1">
    <source>
        <dbReference type="ARBA" id="ARBA00004651"/>
    </source>
</evidence>
<dbReference type="AlphaFoldDB" id="A0A8J2MS27"/>
<keyword evidence="4 10" id="KW-0812">Transmembrane</keyword>
<keyword evidence="7 10" id="KW-0472">Membrane</keyword>
<dbReference type="GO" id="GO:0004984">
    <property type="term" value="F:olfactory receptor activity"/>
    <property type="evidence" value="ECO:0007669"/>
    <property type="project" value="InterPro"/>
</dbReference>
<feature type="non-terminal residue" evidence="11">
    <location>
        <position position="1"/>
    </location>
</feature>
<dbReference type="GO" id="GO:0007165">
    <property type="term" value="P:signal transduction"/>
    <property type="evidence" value="ECO:0007669"/>
    <property type="project" value="UniProtKB-KW"/>
</dbReference>
<evidence type="ECO:0000256" key="10">
    <source>
        <dbReference type="SAM" id="Phobius"/>
    </source>
</evidence>
<keyword evidence="9" id="KW-0807">Transducer</keyword>
<gene>
    <name evidence="11" type="ORF">HICCMSTLAB_LOCUS12251</name>
</gene>
<evidence type="ECO:0000256" key="8">
    <source>
        <dbReference type="ARBA" id="ARBA00023170"/>
    </source>
</evidence>
<keyword evidence="5" id="KW-0552">Olfaction</keyword>
<evidence type="ECO:0000256" key="9">
    <source>
        <dbReference type="ARBA" id="ARBA00023224"/>
    </source>
</evidence>
<evidence type="ECO:0000256" key="2">
    <source>
        <dbReference type="ARBA" id="ARBA00022475"/>
    </source>
</evidence>
<keyword evidence="2" id="KW-1003">Cell membrane</keyword>
<dbReference type="PANTHER" id="PTHR21137:SF35">
    <property type="entry name" value="ODORANT RECEPTOR 19A-RELATED"/>
    <property type="match status" value="1"/>
</dbReference>
<evidence type="ECO:0000313" key="12">
    <source>
        <dbReference type="Proteomes" id="UP000786811"/>
    </source>
</evidence>
<name>A0A8J2MS27_COTCN</name>
<feature type="transmembrane region" description="Helical" evidence="10">
    <location>
        <begin position="250"/>
        <end position="275"/>
    </location>
</feature>
<accession>A0A8J2MS27</accession>
<dbReference type="InterPro" id="IPR004117">
    <property type="entry name" value="7tm6_olfct_rcpt"/>
</dbReference>
<evidence type="ECO:0000256" key="5">
    <source>
        <dbReference type="ARBA" id="ARBA00022725"/>
    </source>
</evidence>
<evidence type="ECO:0000256" key="4">
    <source>
        <dbReference type="ARBA" id="ARBA00022692"/>
    </source>
</evidence>
<dbReference type="EMBL" id="CAJNRD030001124">
    <property type="protein sequence ID" value="CAG5106420.1"/>
    <property type="molecule type" value="Genomic_DNA"/>
</dbReference>
<feature type="transmembrane region" description="Helical" evidence="10">
    <location>
        <begin position="63"/>
        <end position="81"/>
    </location>
</feature>
<reference evidence="11" key="1">
    <citation type="submission" date="2021-04" db="EMBL/GenBank/DDBJ databases">
        <authorList>
            <person name="Chebbi M.A.C M."/>
        </authorList>
    </citation>
    <scope>NUCLEOTIDE SEQUENCE</scope>
</reference>
<evidence type="ECO:0000256" key="6">
    <source>
        <dbReference type="ARBA" id="ARBA00022989"/>
    </source>
</evidence>
<sequence>MDVYQKPCYKIMKTSCQLIGQWPYQSSWKSLVLITIIWVAFFLQAIPQVYSLTAPMVVHRDDWAVLFEAFSSFVIDLAFIIKYYNTIQKSDLVSSMQDHANLGYLLSASYAGIGYISVMIFVTEPVLPRIISLFTETNDTISPKFSLPLEYIIIDKEKHYPVMFTISNIFVMNIIVTVISCDITLITFVTHACGLFAVVGSRLKNSPVDASIKRGIVKPLPNSMDIPYRHLVSCIRGHRRALEFAERLEYAYTVSFGILVGLNLPVISVTGLQIITQSNTVEQLLKYLSFTLSVVMHLFFLCFLSQQLTDTSSQIQNCIADVKWYHISTKAQKLLILMTMNSQAPCKLTAAKIMELSIENFGMMMKTCGSYFTMLLSMQ</sequence>
<evidence type="ECO:0000256" key="7">
    <source>
        <dbReference type="ARBA" id="ARBA00023136"/>
    </source>
</evidence>
<feature type="transmembrane region" description="Helical" evidence="10">
    <location>
        <begin position="31"/>
        <end position="51"/>
    </location>
</feature>
<dbReference type="Proteomes" id="UP000786811">
    <property type="component" value="Unassembled WGS sequence"/>
</dbReference>
<dbReference type="GO" id="GO:0005886">
    <property type="term" value="C:plasma membrane"/>
    <property type="evidence" value="ECO:0007669"/>
    <property type="project" value="UniProtKB-SubCell"/>
</dbReference>
<evidence type="ECO:0000256" key="3">
    <source>
        <dbReference type="ARBA" id="ARBA00022606"/>
    </source>
</evidence>
<dbReference type="PANTHER" id="PTHR21137">
    <property type="entry name" value="ODORANT RECEPTOR"/>
    <property type="match status" value="1"/>
</dbReference>
<organism evidence="11 12">
    <name type="scientific">Cotesia congregata</name>
    <name type="common">Parasitoid wasp</name>
    <name type="synonym">Apanteles congregatus</name>
    <dbReference type="NCBI Taxonomy" id="51543"/>
    <lineage>
        <taxon>Eukaryota</taxon>
        <taxon>Metazoa</taxon>
        <taxon>Ecdysozoa</taxon>
        <taxon>Arthropoda</taxon>
        <taxon>Hexapoda</taxon>
        <taxon>Insecta</taxon>
        <taxon>Pterygota</taxon>
        <taxon>Neoptera</taxon>
        <taxon>Endopterygota</taxon>
        <taxon>Hymenoptera</taxon>
        <taxon>Apocrita</taxon>
        <taxon>Ichneumonoidea</taxon>
        <taxon>Braconidae</taxon>
        <taxon>Microgastrinae</taxon>
        <taxon>Cotesia</taxon>
    </lineage>
</organism>
<comment type="subcellular location">
    <subcellularLocation>
        <location evidence="1">Cell membrane</location>
        <topology evidence="1">Multi-pass membrane protein</topology>
    </subcellularLocation>
</comment>
<feature type="transmembrane region" description="Helical" evidence="10">
    <location>
        <begin position="169"/>
        <end position="199"/>
    </location>
</feature>
<comment type="caution">
    <text evidence="11">The sequence shown here is derived from an EMBL/GenBank/DDBJ whole genome shotgun (WGS) entry which is preliminary data.</text>
</comment>
<keyword evidence="12" id="KW-1185">Reference proteome</keyword>
<dbReference type="OrthoDB" id="6614360at2759"/>
<keyword evidence="8 11" id="KW-0675">Receptor</keyword>
<keyword evidence="6 10" id="KW-1133">Transmembrane helix</keyword>
<dbReference type="Pfam" id="PF02949">
    <property type="entry name" value="7tm_6"/>
    <property type="match status" value="1"/>
</dbReference>
<feature type="transmembrane region" description="Helical" evidence="10">
    <location>
        <begin position="102"/>
        <end position="122"/>
    </location>
</feature>
<protein>
    <submittedName>
        <fullName evidence="11">Olfactory receptor 140</fullName>
    </submittedName>
</protein>
<evidence type="ECO:0000313" key="11">
    <source>
        <dbReference type="EMBL" id="CAG5106420.1"/>
    </source>
</evidence>